<keyword evidence="7" id="KW-1185">Reference proteome</keyword>
<dbReference type="GO" id="GO:0016020">
    <property type="term" value="C:membrane"/>
    <property type="evidence" value="ECO:0007669"/>
    <property type="project" value="UniProtKB-SubCell"/>
</dbReference>
<feature type="transmembrane region" description="Helical" evidence="4">
    <location>
        <begin position="420"/>
        <end position="441"/>
    </location>
</feature>
<evidence type="ECO:0000259" key="5">
    <source>
        <dbReference type="PROSITE" id="PS50850"/>
    </source>
</evidence>
<dbReference type="GO" id="GO:0022857">
    <property type="term" value="F:transmembrane transporter activity"/>
    <property type="evidence" value="ECO:0007669"/>
    <property type="project" value="InterPro"/>
</dbReference>
<evidence type="ECO:0000313" key="6">
    <source>
        <dbReference type="EMBL" id="KAK3058083.1"/>
    </source>
</evidence>
<feature type="region of interest" description="Disordered" evidence="3">
    <location>
        <begin position="1"/>
        <end position="53"/>
    </location>
</feature>
<evidence type="ECO:0000256" key="1">
    <source>
        <dbReference type="ARBA" id="ARBA00004141"/>
    </source>
</evidence>
<comment type="caution">
    <text evidence="6">The sequence shown here is derived from an EMBL/GenBank/DDBJ whole genome shotgun (WGS) entry which is preliminary data.</text>
</comment>
<feature type="transmembrane region" description="Helical" evidence="4">
    <location>
        <begin position="186"/>
        <end position="205"/>
    </location>
</feature>
<dbReference type="EMBL" id="JAWDJX010000002">
    <property type="protein sequence ID" value="KAK3058083.1"/>
    <property type="molecule type" value="Genomic_DNA"/>
</dbReference>
<feature type="transmembrane region" description="Helical" evidence="4">
    <location>
        <begin position="128"/>
        <end position="148"/>
    </location>
</feature>
<feature type="transmembrane region" description="Helical" evidence="4">
    <location>
        <begin position="217"/>
        <end position="239"/>
    </location>
</feature>
<dbReference type="PANTHER" id="PTHR11360">
    <property type="entry name" value="MONOCARBOXYLATE TRANSPORTER"/>
    <property type="match status" value="1"/>
</dbReference>
<feature type="transmembrane region" description="Helical" evidence="4">
    <location>
        <begin position="350"/>
        <end position="375"/>
    </location>
</feature>
<feature type="transmembrane region" description="Helical" evidence="4">
    <location>
        <begin position="287"/>
        <end position="309"/>
    </location>
</feature>
<dbReference type="Gene3D" id="1.20.1250.20">
    <property type="entry name" value="MFS general substrate transporter like domains"/>
    <property type="match status" value="2"/>
</dbReference>
<gene>
    <name evidence="6" type="ORF">LTR09_001160</name>
</gene>
<feature type="transmembrane region" description="Helical" evidence="4">
    <location>
        <begin position="58"/>
        <end position="79"/>
    </location>
</feature>
<feature type="transmembrane region" description="Helical" evidence="4">
    <location>
        <begin position="387"/>
        <end position="408"/>
    </location>
</feature>
<keyword evidence="4" id="KW-1133">Transmembrane helix</keyword>
<name>A0AAJ0GIC6_9PEZI</name>
<feature type="transmembrane region" description="Helical" evidence="4">
    <location>
        <begin position="321"/>
        <end position="344"/>
    </location>
</feature>
<keyword evidence="4" id="KW-0472">Membrane</keyword>
<evidence type="ECO:0000256" key="2">
    <source>
        <dbReference type="ARBA" id="ARBA00006727"/>
    </source>
</evidence>
<dbReference type="AlphaFoldDB" id="A0AAJ0GIC6"/>
<sequence>MSSLYRTKTQSKDSLPVDEEKDTPPHDDQPSSDAVDTKNDSPPAPPSNDGPPNGGLTAWLQVLGSFMLFFNTWGILNTFGVYQTFYESGQLWTETSSNISWIGSVQSVMLLVFGAVAGPIYDRGYLRSLLIVGSFLVVFGHMMLSLTHSFWEAVLAQGFVIGIGGACLFVPAVAIMPTYFNTRIGLALGLGASGSSMGGIIYPIMFYKLIDQVGFGWSVRILGFTAFATLLIPIAVMKVRVQPKQARSIIDWTAFTDGPFMLFVLGSLVGFIGLYVGFFYTSYYGQAAGLTSASLSFYLVPILNAGSVFGRTLPNILSDKIGPLNVITPGVFMVGIVLLCYLAVDSAGGIVVCALFFGFFSGIFVALPPVLFVALTKDKSKVGTRIGMGYTMISAGVLCGGPGGGAILGKNMHNLHWTGVWAYAGITTIGAGCIFMVLRFVKVGMKLKAERTAVVSIFGGSCPQDDAASAIFIFTRLQSHAAEERVGSQRTFPDHV</sequence>
<feature type="compositionally biased region" description="Basic and acidic residues" evidence="3">
    <location>
        <begin position="22"/>
        <end position="39"/>
    </location>
</feature>
<reference evidence="6" key="1">
    <citation type="submission" date="2023-04" db="EMBL/GenBank/DDBJ databases">
        <title>Black Yeasts Isolated from many extreme environments.</title>
        <authorList>
            <person name="Coleine C."/>
            <person name="Stajich J.E."/>
            <person name="Selbmann L."/>
        </authorList>
    </citation>
    <scope>NUCLEOTIDE SEQUENCE</scope>
    <source>
        <strain evidence="6">CCFEE 5312</strain>
    </source>
</reference>
<feature type="transmembrane region" description="Helical" evidence="4">
    <location>
        <begin position="99"/>
        <end position="121"/>
    </location>
</feature>
<dbReference type="PANTHER" id="PTHR11360:SF234">
    <property type="entry name" value="MFS-TYPE TRANSPORTER DBAD-RELATED"/>
    <property type="match status" value="1"/>
</dbReference>
<evidence type="ECO:0000313" key="7">
    <source>
        <dbReference type="Proteomes" id="UP001271007"/>
    </source>
</evidence>
<dbReference type="InterPro" id="IPR020846">
    <property type="entry name" value="MFS_dom"/>
</dbReference>
<comment type="similarity">
    <text evidence="2">Belongs to the major facilitator superfamily. Monocarboxylate porter (TC 2.A.1.13) family.</text>
</comment>
<dbReference type="InterPro" id="IPR050327">
    <property type="entry name" value="Proton-linked_MCT"/>
</dbReference>
<dbReference type="Proteomes" id="UP001271007">
    <property type="component" value="Unassembled WGS sequence"/>
</dbReference>
<evidence type="ECO:0000256" key="3">
    <source>
        <dbReference type="SAM" id="MobiDB-lite"/>
    </source>
</evidence>
<proteinExistence type="inferred from homology"/>
<dbReference type="InterPro" id="IPR011701">
    <property type="entry name" value="MFS"/>
</dbReference>
<evidence type="ECO:0000256" key="4">
    <source>
        <dbReference type="SAM" id="Phobius"/>
    </source>
</evidence>
<feature type="transmembrane region" description="Helical" evidence="4">
    <location>
        <begin position="260"/>
        <end position="281"/>
    </location>
</feature>
<dbReference type="PROSITE" id="PS50850">
    <property type="entry name" value="MFS"/>
    <property type="match status" value="1"/>
</dbReference>
<dbReference type="Pfam" id="PF07690">
    <property type="entry name" value="MFS_1"/>
    <property type="match status" value="1"/>
</dbReference>
<keyword evidence="4" id="KW-0812">Transmembrane</keyword>
<feature type="domain" description="Major facilitator superfamily (MFS) profile" evidence="5">
    <location>
        <begin position="57"/>
        <end position="442"/>
    </location>
</feature>
<protein>
    <recommendedName>
        <fullName evidence="5">Major facilitator superfamily (MFS) profile domain-containing protein</fullName>
    </recommendedName>
</protein>
<organism evidence="6 7">
    <name type="scientific">Extremus antarcticus</name>
    <dbReference type="NCBI Taxonomy" id="702011"/>
    <lineage>
        <taxon>Eukaryota</taxon>
        <taxon>Fungi</taxon>
        <taxon>Dikarya</taxon>
        <taxon>Ascomycota</taxon>
        <taxon>Pezizomycotina</taxon>
        <taxon>Dothideomycetes</taxon>
        <taxon>Dothideomycetidae</taxon>
        <taxon>Mycosphaerellales</taxon>
        <taxon>Extremaceae</taxon>
        <taxon>Extremus</taxon>
    </lineage>
</organism>
<comment type="subcellular location">
    <subcellularLocation>
        <location evidence="1">Membrane</location>
        <topology evidence="1">Multi-pass membrane protein</topology>
    </subcellularLocation>
</comment>
<dbReference type="InterPro" id="IPR036259">
    <property type="entry name" value="MFS_trans_sf"/>
</dbReference>
<dbReference type="SUPFAM" id="SSF103473">
    <property type="entry name" value="MFS general substrate transporter"/>
    <property type="match status" value="1"/>
</dbReference>
<feature type="transmembrane region" description="Helical" evidence="4">
    <location>
        <begin position="154"/>
        <end position="174"/>
    </location>
</feature>
<accession>A0AAJ0GIC6</accession>